<dbReference type="AlphaFoldDB" id="A0A554JBX6"/>
<name>A0A554JBX6_9BACT</name>
<evidence type="ECO:0000313" key="3">
    <source>
        <dbReference type="Proteomes" id="UP000316253"/>
    </source>
</evidence>
<sequence>MYYYILAEKLTAAEQTRLNGLKTLLANLGIAGEFNQISPLRRAKDQIELALARKFNSIIAVGDDGHLNQVAGLVGLAQAGSFGAIPLGHNPRYEQFFGKTTIPDACQLLLKRPIKQIDWLELNSEAGCYDTVEMRTVNPVEFCLSYTDSLLADQDWQITGQLSRARIEVNARVTIYPPQTGARGWRLPWQRQSTAGDGRHEQTTVSQVTVDRCQLMTDPALATWHLDTQLTTLPLTLKFHPLGLKIIASHDITGPRPNI</sequence>
<proteinExistence type="predicted"/>
<evidence type="ECO:0000259" key="1">
    <source>
        <dbReference type="Pfam" id="PF00781"/>
    </source>
</evidence>
<dbReference type="InterPro" id="IPR001206">
    <property type="entry name" value="Diacylglycerol_kinase_cat_dom"/>
</dbReference>
<evidence type="ECO:0000313" key="2">
    <source>
        <dbReference type="EMBL" id="TSC65819.1"/>
    </source>
</evidence>
<dbReference type="Proteomes" id="UP000316253">
    <property type="component" value="Unassembled WGS sequence"/>
</dbReference>
<gene>
    <name evidence="2" type="ORF">CEO22_341</name>
</gene>
<dbReference type="InterPro" id="IPR016064">
    <property type="entry name" value="NAD/diacylglycerol_kinase_sf"/>
</dbReference>
<organism evidence="2 3">
    <name type="scientific">Candidatus Berkelbacteria bacterium Gr01-1014_85</name>
    <dbReference type="NCBI Taxonomy" id="2017150"/>
    <lineage>
        <taxon>Bacteria</taxon>
        <taxon>Candidatus Berkelbacteria</taxon>
    </lineage>
</organism>
<accession>A0A554JBX6</accession>
<dbReference type="GO" id="GO:0016301">
    <property type="term" value="F:kinase activity"/>
    <property type="evidence" value="ECO:0007669"/>
    <property type="project" value="UniProtKB-KW"/>
</dbReference>
<dbReference type="InterPro" id="IPR017438">
    <property type="entry name" value="ATP-NAD_kinase_N"/>
</dbReference>
<dbReference type="Gene3D" id="3.40.50.10330">
    <property type="entry name" value="Probable inorganic polyphosphate/atp-NAD kinase, domain 1"/>
    <property type="match status" value="1"/>
</dbReference>
<dbReference type="EMBL" id="VMFD01000026">
    <property type="protein sequence ID" value="TSC65819.1"/>
    <property type="molecule type" value="Genomic_DNA"/>
</dbReference>
<feature type="domain" description="DAGKc" evidence="1">
    <location>
        <begin position="15"/>
        <end position="120"/>
    </location>
</feature>
<reference evidence="2 3" key="1">
    <citation type="submission" date="2017-08" db="EMBL/GenBank/DDBJ databases">
        <title>Mechanisms for carbon and nitrogen cycling indicate functional differentiation within the Candidate Phyla Radiation.</title>
        <authorList>
            <person name="Danczak R.E."/>
            <person name="Johnston M.D."/>
            <person name="Kenah C."/>
            <person name="Slattery M."/>
            <person name="Wrighton K.C."/>
            <person name="Wilkins M.J."/>
        </authorList>
    </citation>
    <scope>NUCLEOTIDE SEQUENCE [LARGE SCALE GENOMIC DNA]</scope>
    <source>
        <strain evidence="2">Gr01-1014_85</strain>
    </source>
</reference>
<keyword evidence="2" id="KW-0418">Kinase</keyword>
<dbReference type="Pfam" id="PF00781">
    <property type="entry name" value="DAGK_cat"/>
    <property type="match status" value="1"/>
</dbReference>
<dbReference type="SUPFAM" id="SSF111331">
    <property type="entry name" value="NAD kinase/diacylglycerol kinase-like"/>
    <property type="match status" value="1"/>
</dbReference>
<keyword evidence="2" id="KW-0808">Transferase</keyword>
<comment type="caution">
    <text evidence="2">The sequence shown here is derived from an EMBL/GenBank/DDBJ whole genome shotgun (WGS) entry which is preliminary data.</text>
</comment>
<protein>
    <submittedName>
        <fullName evidence="2">Diacylglycerol kinase catalytic region</fullName>
    </submittedName>
</protein>